<organism evidence="1 2">
    <name type="scientific">Parabacteroides merdae</name>
    <dbReference type="NCBI Taxonomy" id="46503"/>
    <lineage>
        <taxon>Bacteria</taxon>
        <taxon>Pseudomonadati</taxon>
        <taxon>Bacteroidota</taxon>
        <taxon>Bacteroidia</taxon>
        <taxon>Bacteroidales</taxon>
        <taxon>Tannerellaceae</taxon>
        <taxon>Parabacteroides</taxon>
    </lineage>
</organism>
<evidence type="ECO:0000313" key="2">
    <source>
        <dbReference type="Proteomes" id="UP000286260"/>
    </source>
</evidence>
<dbReference type="EMBL" id="QSII01000039">
    <property type="protein sequence ID" value="RHC79264.1"/>
    <property type="molecule type" value="Genomic_DNA"/>
</dbReference>
<dbReference type="AlphaFoldDB" id="A0A414BSB0"/>
<evidence type="ECO:0000313" key="1">
    <source>
        <dbReference type="EMBL" id="RHC79264.1"/>
    </source>
</evidence>
<gene>
    <name evidence="1" type="ORF">DW828_18885</name>
</gene>
<comment type="caution">
    <text evidence="1">The sequence shown here is derived from an EMBL/GenBank/DDBJ whole genome shotgun (WGS) entry which is preliminary data.</text>
</comment>
<accession>A0A414BSB0</accession>
<reference evidence="1 2" key="1">
    <citation type="submission" date="2018-08" db="EMBL/GenBank/DDBJ databases">
        <title>A genome reference for cultivated species of the human gut microbiota.</title>
        <authorList>
            <person name="Zou Y."/>
            <person name="Xue W."/>
            <person name="Luo G."/>
        </authorList>
    </citation>
    <scope>NUCLEOTIDE SEQUENCE [LARGE SCALE GENOMIC DNA]</scope>
    <source>
        <strain evidence="1 2">AM34-17</strain>
    </source>
</reference>
<proteinExistence type="predicted"/>
<protein>
    <submittedName>
        <fullName evidence="1">Uncharacterized protein</fullName>
    </submittedName>
</protein>
<name>A0A414BSB0_9BACT</name>
<sequence length="62" mass="6950">MFWFKLSTIIFDPHEAIKKNPNVMAQQTISGRLGRSKCKDSAVAQQLIAANAKKAIKENSFK</sequence>
<dbReference type="Proteomes" id="UP000286260">
    <property type="component" value="Unassembled WGS sequence"/>
</dbReference>